<dbReference type="Proteomes" id="UP000034739">
    <property type="component" value="Unassembled WGS sequence"/>
</dbReference>
<dbReference type="SUPFAM" id="SSF51735">
    <property type="entry name" value="NAD(P)-binding Rossmann-fold domains"/>
    <property type="match status" value="1"/>
</dbReference>
<evidence type="ECO:0000313" key="3">
    <source>
        <dbReference type="EMBL" id="KKU88096.1"/>
    </source>
</evidence>
<dbReference type="PANTHER" id="PTHR42760:SF133">
    <property type="entry name" value="3-OXOACYL-[ACYL-CARRIER-PROTEIN] REDUCTASE"/>
    <property type="match status" value="1"/>
</dbReference>
<reference evidence="3 4" key="1">
    <citation type="journal article" date="2015" name="Nature">
        <title>rRNA introns, odd ribosomes, and small enigmatic genomes across a large radiation of phyla.</title>
        <authorList>
            <person name="Brown C.T."/>
            <person name="Hug L.A."/>
            <person name="Thomas B.C."/>
            <person name="Sharon I."/>
            <person name="Castelle C.J."/>
            <person name="Singh A."/>
            <person name="Wilkins M.J."/>
            <person name="Williams K.H."/>
            <person name="Banfield J.F."/>
        </authorList>
    </citation>
    <scope>NUCLEOTIDE SEQUENCE [LARGE SCALE GENOMIC DNA]</scope>
</reference>
<gene>
    <name evidence="3" type="ORF">UY16_C0013G0006</name>
</gene>
<dbReference type="PRINTS" id="PR00081">
    <property type="entry name" value="GDHRDH"/>
</dbReference>
<dbReference type="GO" id="GO:0016616">
    <property type="term" value="F:oxidoreductase activity, acting on the CH-OH group of donors, NAD or NADP as acceptor"/>
    <property type="evidence" value="ECO:0007669"/>
    <property type="project" value="TreeGrafter"/>
</dbReference>
<proteinExistence type="inferred from homology"/>
<name>A0A0G1U238_9BACT</name>
<dbReference type="EMBL" id="LCOY01000013">
    <property type="protein sequence ID" value="KKU88096.1"/>
    <property type="molecule type" value="Genomic_DNA"/>
</dbReference>
<dbReference type="InterPro" id="IPR002347">
    <property type="entry name" value="SDR_fam"/>
</dbReference>
<sequence length="257" mass="28010">MSVLDSFRLDGHVIIITGGTGLLGREYSRAIAEAGGIPVVADINADSAQFSVDVTDKKSVHALVKKTLKLYGRIDGLVNNAGIDPKFEGREAKKHTHSFEEYPLELWNQSMDVNITGMFLMAQAVAPAMLSQSKGSIVNIASTYGLVGPDQRLYQKKGAKPMFKPVAYSVTKAGVLGLTRYLATYWAGRGIRVNTLTPGGVYHGHDKEFVKRYSDRTPLGRMAKQDEYNAAIIFLLSDASSYMTGSNLVIDGGWTAW</sequence>
<accession>A0A0G1U238</accession>
<dbReference type="Gene3D" id="3.40.50.720">
    <property type="entry name" value="NAD(P)-binding Rossmann-like Domain"/>
    <property type="match status" value="1"/>
</dbReference>
<organism evidence="3 4">
    <name type="scientific">Candidatus Gottesmanbacteria bacterium GW2011_GWA2_47_9</name>
    <dbReference type="NCBI Taxonomy" id="1618445"/>
    <lineage>
        <taxon>Bacteria</taxon>
        <taxon>Candidatus Gottesmaniibacteriota</taxon>
    </lineage>
</organism>
<comment type="caution">
    <text evidence="3">The sequence shown here is derived from an EMBL/GenBank/DDBJ whole genome shotgun (WGS) entry which is preliminary data.</text>
</comment>
<dbReference type="AlphaFoldDB" id="A0A0G1U238"/>
<dbReference type="PRINTS" id="PR00080">
    <property type="entry name" value="SDRFAMILY"/>
</dbReference>
<protein>
    <recommendedName>
        <fullName evidence="5">Short-chain dehydrogenase/reductase SDR</fullName>
    </recommendedName>
</protein>
<dbReference type="PANTHER" id="PTHR42760">
    <property type="entry name" value="SHORT-CHAIN DEHYDROGENASES/REDUCTASES FAMILY MEMBER"/>
    <property type="match status" value="1"/>
</dbReference>
<comment type="similarity">
    <text evidence="1">Belongs to the short-chain dehydrogenases/reductases (SDR) family.</text>
</comment>
<evidence type="ECO:0008006" key="5">
    <source>
        <dbReference type="Google" id="ProtNLM"/>
    </source>
</evidence>
<keyword evidence="2" id="KW-0560">Oxidoreductase</keyword>
<dbReference type="Pfam" id="PF13561">
    <property type="entry name" value="adh_short_C2"/>
    <property type="match status" value="1"/>
</dbReference>
<dbReference type="InterPro" id="IPR036291">
    <property type="entry name" value="NAD(P)-bd_dom_sf"/>
</dbReference>
<evidence type="ECO:0000256" key="2">
    <source>
        <dbReference type="ARBA" id="ARBA00023002"/>
    </source>
</evidence>
<evidence type="ECO:0000313" key="4">
    <source>
        <dbReference type="Proteomes" id="UP000034739"/>
    </source>
</evidence>
<evidence type="ECO:0000256" key="1">
    <source>
        <dbReference type="ARBA" id="ARBA00006484"/>
    </source>
</evidence>
<dbReference type="FunFam" id="3.40.50.720:FF:000084">
    <property type="entry name" value="Short-chain dehydrogenase reductase"/>
    <property type="match status" value="1"/>
</dbReference>